<dbReference type="SUPFAM" id="SSF46689">
    <property type="entry name" value="Homeodomain-like"/>
    <property type="match status" value="1"/>
</dbReference>
<proteinExistence type="predicted"/>
<dbReference type="EMBL" id="BMFL01000019">
    <property type="protein sequence ID" value="GGF07261.1"/>
    <property type="molecule type" value="Genomic_DNA"/>
</dbReference>
<dbReference type="InterPro" id="IPR018060">
    <property type="entry name" value="HTH_AraC"/>
</dbReference>
<evidence type="ECO:0000256" key="1">
    <source>
        <dbReference type="ARBA" id="ARBA00023015"/>
    </source>
</evidence>
<dbReference type="Gene3D" id="1.10.10.60">
    <property type="entry name" value="Homeodomain-like"/>
    <property type="match status" value="1"/>
</dbReference>
<keyword evidence="1" id="KW-0805">Transcription regulation</keyword>
<name>A0A1M6ST20_9FLAO</name>
<dbReference type="OrthoDB" id="1007667at2"/>
<dbReference type="EMBL" id="FRBH01000001">
    <property type="protein sequence ID" value="SHK47871.1"/>
    <property type="molecule type" value="Genomic_DNA"/>
</dbReference>
<reference evidence="5" key="1">
    <citation type="journal article" date="2014" name="Int. J. Syst. Evol. Microbiol.">
        <title>Complete genome of a new Firmicutes species belonging to the dominant human colonic microbiota ('Ruminococcus bicirculans') reveals two chromosomes and a selective capacity to utilize plant glucans.</title>
        <authorList>
            <consortium name="NISC Comparative Sequencing Program"/>
            <person name="Wegmann U."/>
            <person name="Louis P."/>
            <person name="Goesmann A."/>
            <person name="Henrissat B."/>
            <person name="Duncan S.H."/>
            <person name="Flint H.J."/>
        </authorList>
    </citation>
    <scope>NUCLEOTIDE SEQUENCE</scope>
    <source>
        <strain evidence="5">CGMCC 1.12707</strain>
    </source>
</reference>
<dbReference type="InterPro" id="IPR009057">
    <property type="entry name" value="Homeodomain-like_sf"/>
</dbReference>
<gene>
    <name evidence="5" type="ORF">GCM10010984_25650</name>
    <name evidence="6" type="ORF">SAMN05443634_101113</name>
</gene>
<keyword evidence="3" id="KW-0804">Transcription</keyword>
<dbReference type="GO" id="GO:0043565">
    <property type="term" value="F:sequence-specific DNA binding"/>
    <property type="evidence" value="ECO:0007669"/>
    <property type="project" value="InterPro"/>
</dbReference>
<evidence type="ECO:0000313" key="7">
    <source>
        <dbReference type="Proteomes" id="UP000184120"/>
    </source>
</evidence>
<dbReference type="Proteomes" id="UP000184120">
    <property type="component" value="Unassembled WGS sequence"/>
</dbReference>
<dbReference type="STRING" id="1434701.SAMN05443634_101113"/>
<dbReference type="PROSITE" id="PS01124">
    <property type="entry name" value="HTH_ARAC_FAMILY_2"/>
    <property type="match status" value="1"/>
</dbReference>
<dbReference type="RefSeq" id="WP_072928857.1">
    <property type="nucleotide sequence ID" value="NZ_BMFL01000019.1"/>
</dbReference>
<feature type="domain" description="HTH araC/xylS-type" evidence="4">
    <location>
        <begin position="194"/>
        <end position="292"/>
    </location>
</feature>
<dbReference type="PANTHER" id="PTHR43280:SF32">
    <property type="entry name" value="TRANSCRIPTIONAL REGULATORY PROTEIN"/>
    <property type="match status" value="1"/>
</dbReference>
<dbReference type="AlphaFoldDB" id="A0A1M6ST20"/>
<reference evidence="7" key="3">
    <citation type="submission" date="2016-11" db="EMBL/GenBank/DDBJ databases">
        <authorList>
            <person name="Varghese N."/>
            <person name="Submissions S."/>
        </authorList>
    </citation>
    <scope>NUCLEOTIDE SEQUENCE [LARGE SCALE GENOMIC DNA]</scope>
    <source>
        <strain evidence="7">DSM 27989</strain>
    </source>
</reference>
<evidence type="ECO:0000256" key="3">
    <source>
        <dbReference type="ARBA" id="ARBA00023163"/>
    </source>
</evidence>
<dbReference type="GO" id="GO:0003700">
    <property type="term" value="F:DNA-binding transcription factor activity"/>
    <property type="evidence" value="ECO:0007669"/>
    <property type="project" value="InterPro"/>
</dbReference>
<dbReference type="Pfam" id="PF12833">
    <property type="entry name" value="HTH_18"/>
    <property type="match status" value="1"/>
</dbReference>
<evidence type="ECO:0000313" key="8">
    <source>
        <dbReference type="Proteomes" id="UP000650994"/>
    </source>
</evidence>
<evidence type="ECO:0000256" key="2">
    <source>
        <dbReference type="ARBA" id="ARBA00023125"/>
    </source>
</evidence>
<accession>A0A1M6ST20</accession>
<evidence type="ECO:0000313" key="5">
    <source>
        <dbReference type="EMBL" id="GGF07261.1"/>
    </source>
</evidence>
<sequence length="295" mass="34900">MQKPYSIKNIINHGKIKWIYSSDFLFFSRVSTIFELSSFTANYYSYGMVTDGNIILELDGEVLKLNNQNQAFLIHRPFQDIRVLKIDPGTKGVFIFFNKSFINKLDSSISYLMDFILLEKLNRNYFLLSKEDYNYLAELFKNIFDLLYILPLYRWEESAHKLLLFLLKEIDLLLNKYADVDSDSHIGKGVSTLTKFIELVNDNYIEHKSIDFYAKSLNISSNYLYKLVKEQLNDTPLSYIQKSILKHAIFLLEEGKMNISEIAYYLLFDNVSTFSKFFKKKMHLSPTQYQRKKFY</sequence>
<reference evidence="5" key="5">
    <citation type="submission" date="2024-05" db="EMBL/GenBank/DDBJ databases">
        <authorList>
            <person name="Sun Q."/>
            <person name="Zhou Y."/>
        </authorList>
    </citation>
    <scope>NUCLEOTIDE SEQUENCE</scope>
    <source>
        <strain evidence="5">CGMCC 1.12707</strain>
    </source>
</reference>
<evidence type="ECO:0000313" key="6">
    <source>
        <dbReference type="EMBL" id="SHK47871.1"/>
    </source>
</evidence>
<reference evidence="6" key="2">
    <citation type="submission" date="2016-11" db="EMBL/GenBank/DDBJ databases">
        <authorList>
            <person name="Jaros S."/>
            <person name="Januszkiewicz K."/>
            <person name="Wedrychowicz H."/>
        </authorList>
    </citation>
    <scope>NUCLEOTIDE SEQUENCE [LARGE SCALE GENOMIC DNA]</scope>
    <source>
        <strain evidence="6">DSM 27989</strain>
    </source>
</reference>
<organism evidence="6 7">
    <name type="scientific">Chishuiella changwenlii</name>
    <dbReference type="NCBI Taxonomy" id="1434701"/>
    <lineage>
        <taxon>Bacteria</taxon>
        <taxon>Pseudomonadati</taxon>
        <taxon>Bacteroidota</taxon>
        <taxon>Flavobacteriia</taxon>
        <taxon>Flavobacteriales</taxon>
        <taxon>Weeksellaceae</taxon>
        <taxon>Chishuiella</taxon>
    </lineage>
</organism>
<protein>
    <submittedName>
        <fullName evidence="6">AraC-type DNA-binding protein</fullName>
    </submittedName>
</protein>
<reference evidence="8" key="4">
    <citation type="journal article" date="2019" name="Int. J. Syst. Evol. Microbiol.">
        <title>The Global Catalogue of Microorganisms (GCM) 10K type strain sequencing project: providing services to taxonomists for standard genome sequencing and annotation.</title>
        <authorList>
            <consortium name="The Broad Institute Genomics Platform"/>
            <consortium name="The Broad Institute Genome Sequencing Center for Infectious Disease"/>
            <person name="Wu L."/>
            <person name="Ma J."/>
        </authorList>
    </citation>
    <scope>NUCLEOTIDE SEQUENCE [LARGE SCALE GENOMIC DNA]</scope>
    <source>
        <strain evidence="8">CGMCC 1.12707</strain>
    </source>
</reference>
<keyword evidence="8" id="KW-1185">Reference proteome</keyword>
<dbReference type="SMART" id="SM00342">
    <property type="entry name" value="HTH_ARAC"/>
    <property type="match status" value="1"/>
</dbReference>
<dbReference type="Proteomes" id="UP000650994">
    <property type="component" value="Unassembled WGS sequence"/>
</dbReference>
<keyword evidence="2 6" id="KW-0238">DNA-binding</keyword>
<evidence type="ECO:0000259" key="4">
    <source>
        <dbReference type="PROSITE" id="PS01124"/>
    </source>
</evidence>
<dbReference type="PANTHER" id="PTHR43280">
    <property type="entry name" value="ARAC-FAMILY TRANSCRIPTIONAL REGULATOR"/>
    <property type="match status" value="1"/>
</dbReference>